<protein>
    <submittedName>
        <fullName evidence="2">Uncharacterized protein</fullName>
    </submittedName>
</protein>
<evidence type="ECO:0000313" key="2">
    <source>
        <dbReference type="EMBL" id="CAI4008136.1"/>
    </source>
</evidence>
<reference evidence="2" key="1">
    <citation type="submission" date="2022-10" db="EMBL/GenBank/DDBJ databases">
        <authorList>
            <person name="Chen Y."/>
            <person name="Dougan E. K."/>
            <person name="Chan C."/>
            <person name="Rhodes N."/>
            <person name="Thang M."/>
        </authorList>
    </citation>
    <scope>NUCLEOTIDE SEQUENCE</scope>
</reference>
<feature type="region of interest" description="Disordered" evidence="1">
    <location>
        <begin position="290"/>
        <end position="662"/>
    </location>
</feature>
<evidence type="ECO:0000256" key="1">
    <source>
        <dbReference type="SAM" id="MobiDB-lite"/>
    </source>
</evidence>
<feature type="region of interest" description="Disordered" evidence="1">
    <location>
        <begin position="995"/>
        <end position="1032"/>
    </location>
</feature>
<feature type="compositionally biased region" description="Basic and acidic residues" evidence="1">
    <location>
        <begin position="337"/>
        <end position="355"/>
    </location>
</feature>
<feature type="compositionally biased region" description="Basic residues" evidence="1">
    <location>
        <begin position="290"/>
        <end position="303"/>
    </location>
</feature>
<feature type="region of interest" description="Disordered" evidence="1">
    <location>
        <begin position="900"/>
        <end position="956"/>
    </location>
</feature>
<feature type="compositionally biased region" description="Acidic residues" evidence="1">
    <location>
        <begin position="226"/>
        <end position="239"/>
    </location>
</feature>
<organism evidence="2">
    <name type="scientific">Cladocopium goreaui</name>
    <dbReference type="NCBI Taxonomy" id="2562237"/>
    <lineage>
        <taxon>Eukaryota</taxon>
        <taxon>Sar</taxon>
        <taxon>Alveolata</taxon>
        <taxon>Dinophyceae</taxon>
        <taxon>Suessiales</taxon>
        <taxon>Symbiodiniaceae</taxon>
        <taxon>Cladocopium</taxon>
    </lineage>
</organism>
<feature type="compositionally biased region" description="Acidic residues" evidence="1">
    <location>
        <begin position="598"/>
        <end position="614"/>
    </location>
</feature>
<dbReference type="EMBL" id="CAMXCT020004212">
    <property type="protein sequence ID" value="CAL1161511.1"/>
    <property type="molecule type" value="Genomic_DNA"/>
</dbReference>
<reference evidence="3 4" key="2">
    <citation type="submission" date="2024-05" db="EMBL/GenBank/DDBJ databases">
        <authorList>
            <person name="Chen Y."/>
            <person name="Shah S."/>
            <person name="Dougan E. K."/>
            <person name="Thang M."/>
            <person name="Chan C."/>
        </authorList>
    </citation>
    <scope>NUCLEOTIDE SEQUENCE [LARGE SCALE GENOMIC DNA]</scope>
</reference>
<evidence type="ECO:0000313" key="3">
    <source>
        <dbReference type="EMBL" id="CAL4795448.1"/>
    </source>
</evidence>
<feature type="compositionally biased region" description="Low complexity" evidence="1">
    <location>
        <begin position="928"/>
        <end position="956"/>
    </location>
</feature>
<feature type="compositionally biased region" description="Basic and acidic residues" evidence="1">
    <location>
        <begin position="641"/>
        <end position="653"/>
    </location>
</feature>
<feature type="compositionally biased region" description="Acidic residues" evidence="1">
    <location>
        <begin position="503"/>
        <end position="513"/>
    </location>
</feature>
<name>A0A9P1DD72_9DINO</name>
<feature type="region of interest" description="Disordered" evidence="1">
    <location>
        <begin position="1"/>
        <end position="260"/>
    </location>
</feature>
<sequence>MAPPSSWVDREPTLHRSNQTTFSSPDSQVNPPEPVNAELVKRHGGRTFFQSAEAHDEEDLADEAVSTKKASKKTAKNDNTGKTKQHADGEDPAGETPTALAKKTEKRPAKKDDTGKDAKNSTCEEAPHDETAPVRKARPKNTDKQDDAEPDEAPAKKPKKKTSENDAAQTGKKKPTTDEEEPCVDTTEMSAKQPKKKLAKKADEGTKAPVAHARKMDKTPSQNKDDAEESTEEDSDDTTEAICKMIHDGDGDSASDEDEAHAIEKAMFRLMEAEGSKAVHLLKKMLLDRRRRAQRRANGRKTQKPATEDIPDGAESAPKRKKPLEEDAVKNKKKPKKKEDPGDELTRSKKSKKDEEDPADEVAPSKKTKEDKLTRSKKSKKDEEDPADEVAPSKKARGETKEDELTTRKKSKKDKEDVVDDEVAPSKKKEEELTRSKKSKKDEEDPADEVAPSKKTKEDKLTRSKKSKKDEEDPADEVAPSKKARGETKEKGNELSSRKEQQADEEDADEEEVASTRTAKGTTPEKEDEMKSKEKQAVDGEGPADEQQVAPAKKKSKTVKNGKETQEGETYVTPKKSKQHHPDEADTQELATPPVAETEVDEEDPWENWWDDEGWDMRDEYYEEQGGEWVEDDPSQELESQLEKNSGEKKDEAGDPGNTQQLKLPDMRSVQFYKPLGFTKPTIKGGAPSPKQQITLTNMKSVRFHHPFEDAGHPSNEGTTPGGGGVEALQLQLNRPAPQQVLWRVPMTQLKGRIADGHGTVKLRLAVRDTDGKLRRAGSPRKSSLQPHEVKNLSPEQKECLQQLTNAGFQLLKEWLCADEMRDVNLEGSIEQSKKDQNYEVFVEMTLLDIEAKYGGTESGRKFIDKLKATQKGRAHPDPGFKKDKNMRLYKIFKHVEHKSGHENTASTKIYATGTLPTGPGGVDGETEPATSTAPATGTGAVPATGAAPATGTGAAPATGAALAITGSGAVVATGDASSTNECPRMALGTMLDQMAVVGPKHEKAKKAEKSDDEDSDSESDSEGDGKKKTKE</sequence>
<accession>A0A9P1DD72</accession>
<feature type="compositionally biased region" description="Basic and acidic residues" evidence="1">
    <location>
        <begin position="484"/>
        <end position="502"/>
    </location>
</feature>
<feature type="compositionally biased region" description="Basic and acidic residues" evidence="1">
    <location>
        <begin position="451"/>
        <end position="462"/>
    </location>
</feature>
<gene>
    <name evidence="2" type="ORF">C1SCF055_LOCUS33606</name>
</gene>
<feature type="compositionally biased region" description="Basic and acidic residues" evidence="1">
    <location>
        <begin position="75"/>
        <end position="89"/>
    </location>
</feature>
<keyword evidence="4" id="KW-1185">Reference proteome</keyword>
<comment type="caution">
    <text evidence="2">The sequence shown here is derived from an EMBL/GenBank/DDBJ whole genome shotgun (WGS) entry which is preliminary data.</text>
</comment>
<feature type="compositionally biased region" description="Basic and acidic residues" evidence="1">
    <location>
        <begin position="424"/>
        <end position="443"/>
    </location>
</feature>
<feature type="compositionally biased region" description="Basic and acidic residues" evidence="1">
    <location>
        <begin position="396"/>
        <end position="407"/>
    </location>
</feature>
<feature type="compositionally biased region" description="Basic and acidic residues" evidence="1">
    <location>
        <begin position="363"/>
        <end position="374"/>
    </location>
</feature>
<dbReference type="PANTHER" id="PTHR36812">
    <property type="entry name" value="NEUROFILAMENT TRIPLET M PROTEIN-LIKE PROTEIN"/>
    <property type="match status" value="1"/>
</dbReference>
<feature type="compositionally biased region" description="Basic and acidic residues" evidence="1">
    <location>
        <begin position="102"/>
        <end position="119"/>
    </location>
</feature>
<dbReference type="EMBL" id="CAMXCT010004212">
    <property type="protein sequence ID" value="CAI4008136.1"/>
    <property type="molecule type" value="Genomic_DNA"/>
</dbReference>
<feature type="compositionally biased region" description="Polar residues" evidence="1">
    <location>
        <begin position="15"/>
        <end position="30"/>
    </location>
</feature>
<proteinExistence type="predicted"/>
<dbReference type="EMBL" id="CAMXCT030004212">
    <property type="protein sequence ID" value="CAL4795448.1"/>
    <property type="molecule type" value="Genomic_DNA"/>
</dbReference>
<feature type="compositionally biased region" description="Acidic residues" evidence="1">
    <location>
        <begin position="621"/>
        <end position="636"/>
    </location>
</feature>
<dbReference type="Proteomes" id="UP001152797">
    <property type="component" value="Unassembled WGS sequence"/>
</dbReference>
<dbReference type="PANTHER" id="PTHR36812:SF9">
    <property type="entry name" value="MYB-LIKE PROTEIN X ISOFORM X1"/>
    <property type="match status" value="1"/>
</dbReference>
<evidence type="ECO:0000313" key="4">
    <source>
        <dbReference type="Proteomes" id="UP001152797"/>
    </source>
</evidence>
<feature type="region of interest" description="Disordered" evidence="1">
    <location>
        <begin position="774"/>
        <end position="793"/>
    </location>
</feature>
<feature type="compositionally biased region" description="Basic and acidic residues" evidence="1">
    <location>
        <begin position="523"/>
        <end position="538"/>
    </location>
</feature>
<feature type="compositionally biased region" description="Acidic residues" evidence="1">
    <location>
        <begin position="1011"/>
        <end position="1023"/>
    </location>
</feature>
<feature type="compositionally biased region" description="Basic and acidic residues" evidence="1">
    <location>
        <begin position="1000"/>
        <end position="1010"/>
    </location>
</feature>
<dbReference type="AlphaFoldDB" id="A0A9P1DD72"/>